<dbReference type="InterPro" id="IPR024079">
    <property type="entry name" value="MetalloPept_cat_dom_sf"/>
</dbReference>
<dbReference type="AlphaFoldDB" id="A0A1N6V8L6"/>
<evidence type="ECO:0000313" key="3">
    <source>
        <dbReference type="Proteomes" id="UP000186096"/>
    </source>
</evidence>
<keyword evidence="3" id="KW-1185">Reference proteome</keyword>
<proteinExistence type="predicted"/>
<organism evidence="2 3">
    <name type="scientific">Microbispora rosea</name>
    <dbReference type="NCBI Taxonomy" id="58117"/>
    <lineage>
        <taxon>Bacteria</taxon>
        <taxon>Bacillati</taxon>
        <taxon>Actinomycetota</taxon>
        <taxon>Actinomycetes</taxon>
        <taxon>Streptosporangiales</taxon>
        <taxon>Streptosporangiaceae</taxon>
        <taxon>Microbispora</taxon>
    </lineage>
</organism>
<evidence type="ECO:0000313" key="2">
    <source>
        <dbReference type="EMBL" id="SIQ74230.1"/>
    </source>
</evidence>
<dbReference type="Proteomes" id="UP000186096">
    <property type="component" value="Unassembled WGS sequence"/>
</dbReference>
<dbReference type="GO" id="GO:0008237">
    <property type="term" value="F:metallopeptidase activity"/>
    <property type="evidence" value="ECO:0007669"/>
    <property type="project" value="InterPro"/>
</dbReference>
<dbReference type="STRING" id="58117.SAMN05421833_103312"/>
<feature type="region of interest" description="Disordered" evidence="1">
    <location>
        <begin position="394"/>
        <end position="423"/>
    </location>
</feature>
<sequence>MGRNSTTERLPICHLLQVLGNREPISGDYNGDMIPVPTPALLKQIAANENNVYASYHRLIDAALAKQVTRDDSYQRLVVQWSKLNLVPPGETKEATGRRRAAELPQFVTDLNQLLAPAAAQAQQPAEDFPPVAGSPWFIRLLNLIEEKVVLPIETGSPRAMASVRTCFGDEAAAAAPRFRKILQQLQAIHARSDGKSKGMLYNPQLPRSMGALGRGSGAAACIDLSSQFRPHLMSDVDAASTLVHEGSHTIAVEPTVDFAYRNAHAHYLLPPKLALMNAGNYEQVVIDLIGGKPGQLDAGDVKALRDGAGDSLAQVHALMCSRVVRAWVRVYDLIGLAANGRITAEELRELPPVPSDSGPLLTALLRELFAQLETLMSVVNTYLVLRLGPKPGGELTSAPEQRTKDDPGAHRRPPTPGDMQPLTFETTPTATTVTVSFDWASEGTPDAIARNVLFELTDRVWQGRRAVFSGSEVAHVVQSIQLTDRPALRAMLKDYYASLSRKTKID</sequence>
<protein>
    <submittedName>
        <fullName evidence="2">Uncharacterized protein</fullName>
    </submittedName>
</protein>
<gene>
    <name evidence="2" type="ORF">SAMN05421833_103312</name>
</gene>
<accession>A0A1N6V8L6</accession>
<evidence type="ECO:0000256" key="1">
    <source>
        <dbReference type="SAM" id="MobiDB-lite"/>
    </source>
</evidence>
<dbReference type="Gene3D" id="3.40.390.10">
    <property type="entry name" value="Collagenase (Catalytic Domain)"/>
    <property type="match status" value="1"/>
</dbReference>
<dbReference type="EMBL" id="FTNI01000003">
    <property type="protein sequence ID" value="SIQ74230.1"/>
    <property type="molecule type" value="Genomic_DNA"/>
</dbReference>
<name>A0A1N6V8L6_9ACTN</name>
<reference evidence="3" key="1">
    <citation type="submission" date="2017-01" db="EMBL/GenBank/DDBJ databases">
        <authorList>
            <person name="Varghese N."/>
            <person name="Submissions S."/>
        </authorList>
    </citation>
    <scope>NUCLEOTIDE SEQUENCE [LARGE SCALE GENOMIC DNA]</scope>
    <source>
        <strain evidence="3">ATCC 12950</strain>
    </source>
</reference>